<organism evidence="1 2">
    <name type="scientific">Syncephalastrum racemosum</name>
    <name type="common">Filamentous fungus</name>
    <dbReference type="NCBI Taxonomy" id="13706"/>
    <lineage>
        <taxon>Eukaryota</taxon>
        <taxon>Fungi</taxon>
        <taxon>Fungi incertae sedis</taxon>
        <taxon>Mucoromycota</taxon>
        <taxon>Mucoromycotina</taxon>
        <taxon>Mucoromycetes</taxon>
        <taxon>Mucorales</taxon>
        <taxon>Syncephalastraceae</taxon>
        <taxon>Syncephalastrum</taxon>
    </lineage>
</organism>
<accession>A0A1X2HGY7</accession>
<dbReference type="AlphaFoldDB" id="A0A1X2HGY7"/>
<sequence>MGIPIRLLQPTNFPCTTSLSCDMWARSCTIITNDLAQPWIGRPLAPFAALAIFVVAKETCLLESNNWQDATLQHLFEILQESPQAGLDRETQLLHAIASLCAAGTRQFEDIINTSERLGYASAIVDQAQKGKQKLLTVKRCPEEQKRWPQKKCWQAHRHVHKDISED</sequence>
<evidence type="ECO:0000313" key="1">
    <source>
        <dbReference type="EMBL" id="ORY98187.1"/>
    </source>
</evidence>
<proteinExistence type="predicted"/>
<gene>
    <name evidence="1" type="ORF">BCR43DRAFT_514510</name>
</gene>
<dbReference type="InParanoid" id="A0A1X2HGY7"/>
<evidence type="ECO:0000313" key="2">
    <source>
        <dbReference type="Proteomes" id="UP000242180"/>
    </source>
</evidence>
<protein>
    <submittedName>
        <fullName evidence="1">Uncharacterized protein</fullName>
    </submittedName>
</protein>
<keyword evidence="2" id="KW-1185">Reference proteome</keyword>
<reference evidence="1 2" key="1">
    <citation type="submission" date="2016-07" db="EMBL/GenBank/DDBJ databases">
        <title>Pervasive Adenine N6-methylation of Active Genes in Fungi.</title>
        <authorList>
            <consortium name="DOE Joint Genome Institute"/>
            <person name="Mondo S.J."/>
            <person name="Dannebaum R.O."/>
            <person name="Kuo R.C."/>
            <person name="Labutti K."/>
            <person name="Haridas S."/>
            <person name="Kuo A."/>
            <person name="Salamov A."/>
            <person name="Ahrendt S.R."/>
            <person name="Lipzen A."/>
            <person name="Sullivan W."/>
            <person name="Andreopoulos W.B."/>
            <person name="Clum A."/>
            <person name="Lindquist E."/>
            <person name="Daum C."/>
            <person name="Ramamoorthy G.K."/>
            <person name="Gryganskyi A."/>
            <person name="Culley D."/>
            <person name="Magnuson J.K."/>
            <person name="James T.Y."/>
            <person name="O'Malley M.A."/>
            <person name="Stajich J.E."/>
            <person name="Spatafora J.W."/>
            <person name="Visel A."/>
            <person name="Grigoriev I.V."/>
        </authorList>
    </citation>
    <scope>NUCLEOTIDE SEQUENCE [LARGE SCALE GENOMIC DNA]</scope>
    <source>
        <strain evidence="1 2">NRRL 2496</strain>
    </source>
</reference>
<dbReference type="EMBL" id="MCGN01000004">
    <property type="protein sequence ID" value="ORY98187.1"/>
    <property type="molecule type" value="Genomic_DNA"/>
</dbReference>
<name>A0A1X2HGY7_SYNRA</name>
<dbReference type="Proteomes" id="UP000242180">
    <property type="component" value="Unassembled WGS sequence"/>
</dbReference>
<comment type="caution">
    <text evidence="1">The sequence shown here is derived from an EMBL/GenBank/DDBJ whole genome shotgun (WGS) entry which is preliminary data.</text>
</comment>
<dbReference type="OrthoDB" id="2283182at2759"/>
<dbReference type="PROSITE" id="PS51257">
    <property type="entry name" value="PROKAR_LIPOPROTEIN"/>
    <property type="match status" value="1"/>
</dbReference>